<dbReference type="GO" id="GO:0016887">
    <property type="term" value="F:ATP hydrolysis activity"/>
    <property type="evidence" value="ECO:0007669"/>
    <property type="project" value="InterPro"/>
</dbReference>
<dbReference type="GO" id="GO:0005886">
    <property type="term" value="C:plasma membrane"/>
    <property type="evidence" value="ECO:0007669"/>
    <property type="project" value="UniProtKB-SubCell"/>
</dbReference>
<dbReference type="SMART" id="SM00382">
    <property type="entry name" value="AAA"/>
    <property type="match status" value="1"/>
</dbReference>
<dbReference type="InterPro" id="IPR003593">
    <property type="entry name" value="AAA+_ATPase"/>
</dbReference>
<organism evidence="12 13">
    <name type="scientific">Candidatus Tokpelaia hoelldobleri</name>
    <dbReference type="NCBI Taxonomy" id="1902579"/>
    <lineage>
        <taxon>Bacteria</taxon>
        <taxon>Pseudomonadati</taxon>
        <taxon>Pseudomonadota</taxon>
        <taxon>Alphaproteobacteria</taxon>
        <taxon>Hyphomicrobiales</taxon>
        <taxon>Candidatus Tokpelaia</taxon>
    </lineage>
</organism>
<comment type="similarity">
    <text evidence="2">Belongs to the ABC transporter superfamily.</text>
</comment>
<evidence type="ECO:0000256" key="5">
    <source>
        <dbReference type="ARBA" id="ARBA00022840"/>
    </source>
</evidence>
<reference evidence="12 13" key="2">
    <citation type="journal article" date="2016" name="Sci. Rep.">
        <title>The genome of Rhizobiales bacteria in predatory ants reveals urease gene functions but no genes for nitrogen fixation.</title>
        <authorList>
            <person name="Neuvonen M.M."/>
            <person name="Tamarit D."/>
            <person name="Naslund K."/>
            <person name="Liebig J."/>
            <person name="Feldhaar H."/>
            <person name="Moran N.A."/>
            <person name="Guy L."/>
            <person name="Andersson S.G."/>
        </authorList>
    </citation>
    <scope>NUCLEOTIDE SEQUENCE [LARGE SCALE GENOMIC DNA]</scope>
    <source>
        <strain evidence="12 13">Hsal</strain>
    </source>
</reference>
<dbReference type="InterPro" id="IPR017871">
    <property type="entry name" value="ABC_transporter-like_CS"/>
</dbReference>
<evidence type="ECO:0000259" key="11">
    <source>
        <dbReference type="PROSITE" id="PS50929"/>
    </source>
</evidence>
<keyword evidence="6 9" id="KW-1133">Transmembrane helix</keyword>
<evidence type="ECO:0000256" key="2">
    <source>
        <dbReference type="ARBA" id="ARBA00005417"/>
    </source>
</evidence>
<dbReference type="PANTHER" id="PTHR43394">
    <property type="entry name" value="ATP-DEPENDENT PERMEASE MDL1, MITOCHONDRIAL"/>
    <property type="match status" value="1"/>
</dbReference>
<name>A0A1U9JWZ0_9HYPH</name>
<dbReference type="CDD" id="cd03249">
    <property type="entry name" value="ABC_MTABC3_MDL1_MDL2"/>
    <property type="match status" value="1"/>
</dbReference>
<comment type="subcellular location">
    <subcellularLocation>
        <location evidence="1">Cell membrane</location>
        <topology evidence="1">Multi-pass membrane protein</topology>
    </subcellularLocation>
</comment>
<keyword evidence="5" id="KW-0067">ATP-binding</keyword>
<evidence type="ECO:0000256" key="9">
    <source>
        <dbReference type="SAM" id="Phobius"/>
    </source>
</evidence>
<evidence type="ECO:0000256" key="8">
    <source>
        <dbReference type="ARBA" id="ARBA00024725"/>
    </source>
</evidence>
<dbReference type="InterPro" id="IPR011527">
    <property type="entry name" value="ABC1_TM_dom"/>
</dbReference>
<evidence type="ECO:0000256" key="3">
    <source>
        <dbReference type="ARBA" id="ARBA00022692"/>
    </source>
</evidence>
<gene>
    <name evidence="12" type="ORF">BHV28_17030</name>
</gene>
<feature type="transmembrane region" description="Helical" evidence="9">
    <location>
        <begin position="38"/>
        <end position="59"/>
    </location>
</feature>
<dbReference type="EMBL" id="CP017315">
    <property type="protein sequence ID" value="AQS42373.1"/>
    <property type="molecule type" value="Genomic_DNA"/>
</dbReference>
<accession>A0A1U9JWZ0</accession>
<dbReference type="InterPro" id="IPR003439">
    <property type="entry name" value="ABC_transporter-like_ATP-bd"/>
</dbReference>
<keyword evidence="4" id="KW-0547">Nucleotide-binding</keyword>
<dbReference type="InterPro" id="IPR027417">
    <property type="entry name" value="P-loop_NTPase"/>
</dbReference>
<dbReference type="Pfam" id="PF00005">
    <property type="entry name" value="ABC_tran"/>
    <property type="match status" value="1"/>
</dbReference>
<dbReference type="NCBIfam" id="TIGR02204">
    <property type="entry name" value="MsbA_rel"/>
    <property type="match status" value="1"/>
</dbReference>
<feature type="transmembrane region" description="Helical" evidence="9">
    <location>
        <begin position="149"/>
        <end position="173"/>
    </location>
</feature>
<dbReference type="Pfam" id="PF00664">
    <property type="entry name" value="ABC_membrane"/>
    <property type="match status" value="1"/>
</dbReference>
<dbReference type="PANTHER" id="PTHR43394:SF1">
    <property type="entry name" value="ATP-BINDING CASSETTE SUB-FAMILY B MEMBER 10, MITOCHONDRIAL"/>
    <property type="match status" value="1"/>
</dbReference>
<keyword evidence="13" id="KW-1185">Reference proteome</keyword>
<dbReference type="Gene3D" id="1.20.1560.10">
    <property type="entry name" value="ABC transporter type 1, transmembrane domain"/>
    <property type="match status" value="1"/>
</dbReference>
<dbReference type="GO" id="GO:0015421">
    <property type="term" value="F:ABC-type oligopeptide transporter activity"/>
    <property type="evidence" value="ECO:0007669"/>
    <property type="project" value="TreeGrafter"/>
</dbReference>
<evidence type="ECO:0000313" key="13">
    <source>
        <dbReference type="Proteomes" id="UP000188912"/>
    </source>
</evidence>
<sequence>MADSFPSQQTNHRITAPKKHNLRPLARLYPYIGRNKRLVCTALVALFGAAGAMLALPVAVRRMLDHGFTGTDGGTMNSYFIILLALAAFLALTSAIRYYSVITLGERVVADLRRDVFAHLSTLSTPFYDRSHSGELVSRLAADTTQIRSAVGATASIALRNLIMAIGAIIMMVVTSVKLSALVLLAIPVVVIPLIGFGRKVRAHTRRAQDRLADANALAGEQISAMRTVQAFNAEHLVSARFSALVNTAFRAARQSILSRALLTGLAIFMVFGSVVGVLWIGSHDTLNGTMSAGALGQFVLYAIFAASAFGQLSEVGAELAQATGAAERLAELLDEKATIKTPENPLPLPEPPQGNVVFDHVRFAYPVRPDITVLADLSFTVKAGETVAIVGASGAGKSTIFSLLLRFYDPLAGTVSLDGVDLRQADLHQLRTRFAYVAQDLTIFDGTLRDNIAFGCETAREEDIIKAARAANAYDFITALPEGPGARVGERGLALSGGQKQRIAIARAILRNAPVLLLDEATSALDAESEQLVQKALEGLMKNRTTLVIAHRLATVLKADRIVVIQNGQIVETGKHESLMKQDGFYARLARLQFAGQA</sequence>
<keyword evidence="7 9" id="KW-0472">Membrane</keyword>
<dbReference type="Gene3D" id="3.40.50.300">
    <property type="entry name" value="P-loop containing nucleotide triphosphate hydrolases"/>
    <property type="match status" value="1"/>
</dbReference>
<evidence type="ECO:0000256" key="1">
    <source>
        <dbReference type="ARBA" id="ARBA00004651"/>
    </source>
</evidence>
<dbReference type="SUPFAM" id="SSF52540">
    <property type="entry name" value="P-loop containing nucleoside triphosphate hydrolases"/>
    <property type="match status" value="1"/>
</dbReference>
<evidence type="ECO:0000256" key="4">
    <source>
        <dbReference type="ARBA" id="ARBA00022741"/>
    </source>
</evidence>
<dbReference type="Proteomes" id="UP000188912">
    <property type="component" value="Chromosome"/>
</dbReference>
<evidence type="ECO:0000256" key="7">
    <source>
        <dbReference type="ARBA" id="ARBA00023136"/>
    </source>
</evidence>
<dbReference type="STRING" id="1902579.BHV28_17030"/>
<dbReference type="GO" id="GO:0005524">
    <property type="term" value="F:ATP binding"/>
    <property type="evidence" value="ECO:0007669"/>
    <property type="project" value="UniProtKB-KW"/>
</dbReference>
<comment type="function">
    <text evidence="8">Part of an ABC transporter complex. Transmembrane domains (TMD) form a pore in the inner membrane and the ATP-binding domain (NBD) is responsible for energy generation.</text>
</comment>
<dbReference type="InterPro" id="IPR039421">
    <property type="entry name" value="Type_1_exporter"/>
</dbReference>
<feature type="transmembrane region" description="Helical" evidence="9">
    <location>
        <begin position="179"/>
        <end position="197"/>
    </location>
</feature>
<dbReference type="CDD" id="cd18575">
    <property type="entry name" value="ABC_6TM_bac_exporter_ABCB8_10_like"/>
    <property type="match status" value="1"/>
</dbReference>
<protein>
    <submittedName>
        <fullName evidence="12">ABC transporter permease/ATP-binding protein</fullName>
    </submittedName>
</protein>
<evidence type="ECO:0000259" key="10">
    <source>
        <dbReference type="PROSITE" id="PS50893"/>
    </source>
</evidence>
<feature type="domain" description="ABC transmembrane type-1" evidence="11">
    <location>
        <begin position="42"/>
        <end position="322"/>
    </location>
</feature>
<dbReference type="PROSITE" id="PS50929">
    <property type="entry name" value="ABC_TM1F"/>
    <property type="match status" value="1"/>
</dbReference>
<evidence type="ECO:0000313" key="12">
    <source>
        <dbReference type="EMBL" id="AQS42373.1"/>
    </source>
</evidence>
<keyword evidence="3 9" id="KW-0812">Transmembrane</keyword>
<dbReference type="FunFam" id="3.40.50.300:FF:000218">
    <property type="entry name" value="Multidrug ABC transporter ATP-binding protein"/>
    <property type="match status" value="1"/>
</dbReference>
<feature type="domain" description="ABC transporter" evidence="10">
    <location>
        <begin position="357"/>
        <end position="593"/>
    </location>
</feature>
<evidence type="ECO:0000256" key="6">
    <source>
        <dbReference type="ARBA" id="ARBA00022989"/>
    </source>
</evidence>
<feature type="transmembrane region" description="Helical" evidence="9">
    <location>
        <begin position="261"/>
        <end position="281"/>
    </location>
</feature>
<dbReference type="PROSITE" id="PS00211">
    <property type="entry name" value="ABC_TRANSPORTER_1"/>
    <property type="match status" value="1"/>
</dbReference>
<feature type="transmembrane region" description="Helical" evidence="9">
    <location>
        <begin position="79"/>
        <end position="99"/>
    </location>
</feature>
<dbReference type="SUPFAM" id="SSF90123">
    <property type="entry name" value="ABC transporter transmembrane region"/>
    <property type="match status" value="1"/>
</dbReference>
<dbReference type="InterPro" id="IPR011918">
    <property type="entry name" value="ABC_MsbA_ATP-bd"/>
</dbReference>
<reference evidence="12 13" key="1">
    <citation type="journal article" date="2010" name="Science">
        <title>Genomic comparison of the ants Camponotus floridanus and Harpegnathos saltator.</title>
        <authorList>
            <person name="Bonasio R."/>
            <person name="Zhang G."/>
            <person name="Ye C."/>
            <person name="Mutti N.S."/>
            <person name="Fang X."/>
            <person name="Qin N."/>
            <person name="Donahue G."/>
            <person name="Yang P."/>
            <person name="Li Q."/>
            <person name="Li C."/>
            <person name="Zhang P."/>
            <person name="Huang Z."/>
            <person name="Berger S.L."/>
            <person name="Reinberg D."/>
            <person name="Wang J."/>
            <person name="Liebig J."/>
        </authorList>
    </citation>
    <scope>NUCLEOTIDE SEQUENCE [LARGE SCALE GENOMIC DNA]</scope>
    <source>
        <strain evidence="12 13">Hsal</strain>
    </source>
</reference>
<dbReference type="PROSITE" id="PS50893">
    <property type="entry name" value="ABC_TRANSPORTER_2"/>
    <property type="match status" value="1"/>
</dbReference>
<proteinExistence type="inferred from homology"/>
<dbReference type="AlphaFoldDB" id="A0A1U9JWZ0"/>
<dbReference type="KEGG" id="thd:BHV28_17030"/>
<dbReference type="InterPro" id="IPR036640">
    <property type="entry name" value="ABC1_TM_sf"/>
</dbReference>